<protein>
    <recommendedName>
        <fullName evidence="5 6">Dephospho-CoA kinase</fullName>
        <ecNumber evidence="5 6">2.7.1.24</ecNumber>
    </recommendedName>
    <alternativeName>
        <fullName evidence="5">Dephosphocoenzyme A kinase</fullName>
    </alternativeName>
</protein>
<dbReference type="InterPro" id="IPR027417">
    <property type="entry name" value="P-loop_NTPase"/>
</dbReference>
<keyword evidence="5" id="KW-0963">Cytoplasm</keyword>
<dbReference type="UniPathway" id="UPA00241">
    <property type="reaction ID" value="UER00356"/>
</dbReference>
<dbReference type="PROSITE" id="PS51219">
    <property type="entry name" value="DPCK"/>
    <property type="match status" value="1"/>
</dbReference>
<organism evidence="7 8">
    <name type="scientific">Planococcus lenghuensis</name>
    <dbReference type="NCBI Taxonomy" id="2213202"/>
    <lineage>
        <taxon>Bacteria</taxon>
        <taxon>Bacillati</taxon>
        <taxon>Bacillota</taxon>
        <taxon>Bacilli</taxon>
        <taxon>Bacillales</taxon>
        <taxon>Caryophanaceae</taxon>
        <taxon>Planococcus</taxon>
    </lineage>
</organism>
<evidence type="ECO:0000313" key="8">
    <source>
        <dbReference type="Proteomes" id="UP000188184"/>
    </source>
</evidence>
<keyword evidence="2 5" id="KW-0547">Nucleotide-binding</keyword>
<dbReference type="FunFam" id="3.40.50.300:FF:000485">
    <property type="entry name" value="Dephospho-CoA kinase CAB5"/>
    <property type="match status" value="1"/>
</dbReference>
<dbReference type="CDD" id="cd02022">
    <property type="entry name" value="DPCK"/>
    <property type="match status" value="1"/>
</dbReference>
<dbReference type="PANTHER" id="PTHR10695">
    <property type="entry name" value="DEPHOSPHO-COA KINASE-RELATED"/>
    <property type="match status" value="1"/>
</dbReference>
<evidence type="ECO:0000256" key="6">
    <source>
        <dbReference type="NCBIfam" id="TIGR00152"/>
    </source>
</evidence>
<comment type="function">
    <text evidence="5">Catalyzes the phosphorylation of the 3'-hydroxyl group of dephosphocoenzyme A to form coenzyme A.</text>
</comment>
<dbReference type="Proteomes" id="UP000188184">
    <property type="component" value="Chromosome"/>
</dbReference>
<dbReference type="RefSeq" id="WP_077588702.1">
    <property type="nucleotide sequence ID" value="NZ_CP019640.1"/>
</dbReference>
<dbReference type="KEGG" id="pmar:B0X71_06800"/>
<keyword evidence="4 5" id="KW-0173">Coenzyme A biosynthesis</keyword>
<comment type="similarity">
    <text evidence="1 5">Belongs to the CoaE family.</text>
</comment>
<evidence type="ECO:0000256" key="1">
    <source>
        <dbReference type="ARBA" id="ARBA00009018"/>
    </source>
</evidence>
<evidence type="ECO:0000256" key="5">
    <source>
        <dbReference type="HAMAP-Rule" id="MF_00376"/>
    </source>
</evidence>
<sequence>MIIGLTGSIASGKSTVAAMLKEKGYALVDADAVARQVVEPGTETLARISRAFGEDVLQADKTLNREKLGALIFNDPNSRKKLNDIIHPAIRQEMLRQREEWLANGAQTVIMDIPLLFESKLEHFADKILVVSVSEENQLARLMQRNGLTAQDARARISSQLPVSEKEKRADAVIYNNGSIAETERQLEWILEKWNAAV</sequence>
<dbReference type="GO" id="GO:0005737">
    <property type="term" value="C:cytoplasm"/>
    <property type="evidence" value="ECO:0007669"/>
    <property type="project" value="UniProtKB-SubCell"/>
</dbReference>
<dbReference type="OrthoDB" id="9812943at2"/>
<keyword evidence="5" id="KW-0808">Transferase</keyword>
<dbReference type="AlphaFoldDB" id="A0A1Q2KXJ1"/>
<comment type="catalytic activity">
    <reaction evidence="5">
        <text>3'-dephospho-CoA + ATP = ADP + CoA + H(+)</text>
        <dbReference type="Rhea" id="RHEA:18245"/>
        <dbReference type="ChEBI" id="CHEBI:15378"/>
        <dbReference type="ChEBI" id="CHEBI:30616"/>
        <dbReference type="ChEBI" id="CHEBI:57287"/>
        <dbReference type="ChEBI" id="CHEBI:57328"/>
        <dbReference type="ChEBI" id="CHEBI:456216"/>
        <dbReference type="EC" id="2.7.1.24"/>
    </reaction>
</comment>
<dbReference type="GO" id="GO:0004140">
    <property type="term" value="F:dephospho-CoA kinase activity"/>
    <property type="evidence" value="ECO:0007669"/>
    <property type="project" value="UniProtKB-UniRule"/>
</dbReference>
<dbReference type="GO" id="GO:0015937">
    <property type="term" value="P:coenzyme A biosynthetic process"/>
    <property type="evidence" value="ECO:0007669"/>
    <property type="project" value="UniProtKB-UniRule"/>
</dbReference>
<reference evidence="7 8" key="1">
    <citation type="submission" date="2017-02" db="EMBL/GenBank/DDBJ databases">
        <title>The complete genomic sequence of a novel cold adapted crude oil-degrading bacterium Planococcus qaidamina Y42.</title>
        <authorList>
            <person name="Yang R."/>
        </authorList>
    </citation>
    <scope>NUCLEOTIDE SEQUENCE [LARGE SCALE GENOMIC DNA]</scope>
    <source>
        <strain evidence="7 8">Y42</strain>
    </source>
</reference>
<evidence type="ECO:0000313" key="7">
    <source>
        <dbReference type="EMBL" id="AQQ52824.1"/>
    </source>
</evidence>
<comment type="pathway">
    <text evidence="5">Cofactor biosynthesis; coenzyme A biosynthesis; CoA from (R)-pantothenate: step 5/5.</text>
</comment>
<dbReference type="InterPro" id="IPR001977">
    <property type="entry name" value="Depp_CoAkinase"/>
</dbReference>
<gene>
    <name evidence="5" type="primary">coaE</name>
    <name evidence="7" type="ORF">B0X71_06800</name>
</gene>
<dbReference type="PANTHER" id="PTHR10695:SF46">
    <property type="entry name" value="BIFUNCTIONAL COENZYME A SYNTHASE-RELATED"/>
    <property type="match status" value="1"/>
</dbReference>
<dbReference type="GO" id="GO:0005524">
    <property type="term" value="F:ATP binding"/>
    <property type="evidence" value="ECO:0007669"/>
    <property type="project" value="UniProtKB-UniRule"/>
</dbReference>
<keyword evidence="3 5" id="KW-0067">ATP-binding</keyword>
<dbReference type="EMBL" id="CP019640">
    <property type="protein sequence ID" value="AQQ52824.1"/>
    <property type="molecule type" value="Genomic_DNA"/>
</dbReference>
<feature type="binding site" evidence="5">
    <location>
        <begin position="10"/>
        <end position="15"/>
    </location>
    <ligand>
        <name>ATP</name>
        <dbReference type="ChEBI" id="CHEBI:30616"/>
    </ligand>
</feature>
<comment type="subcellular location">
    <subcellularLocation>
        <location evidence="5">Cytoplasm</location>
    </subcellularLocation>
</comment>
<dbReference type="NCBIfam" id="TIGR00152">
    <property type="entry name" value="dephospho-CoA kinase"/>
    <property type="match status" value="1"/>
</dbReference>
<evidence type="ECO:0000256" key="2">
    <source>
        <dbReference type="ARBA" id="ARBA00022741"/>
    </source>
</evidence>
<dbReference type="Gene3D" id="3.40.50.300">
    <property type="entry name" value="P-loop containing nucleotide triphosphate hydrolases"/>
    <property type="match status" value="1"/>
</dbReference>
<accession>A0A1Q2KXJ1</accession>
<dbReference type="EC" id="2.7.1.24" evidence="5 6"/>
<proteinExistence type="inferred from homology"/>
<dbReference type="Pfam" id="PF01121">
    <property type="entry name" value="CoaE"/>
    <property type="match status" value="1"/>
</dbReference>
<dbReference type="SUPFAM" id="SSF52540">
    <property type="entry name" value="P-loop containing nucleoside triphosphate hydrolases"/>
    <property type="match status" value="1"/>
</dbReference>
<evidence type="ECO:0000256" key="3">
    <source>
        <dbReference type="ARBA" id="ARBA00022840"/>
    </source>
</evidence>
<name>A0A1Q2KXJ1_9BACL</name>
<keyword evidence="8" id="KW-1185">Reference proteome</keyword>
<evidence type="ECO:0000256" key="4">
    <source>
        <dbReference type="ARBA" id="ARBA00022993"/>
    </source>
</evidence>
<dbReference type="HAMAP" id="MF_00376">
    <property type="entry name" value="Dephospho_CoA_kinase"/>
    <property type="match status" value="1"/>
</dbReference>
<keyword evidence="5 7" id="KW-0418">Kinase</keyword>